<dbReference type="STRING" id="1526.SAMN02910262_00728"/>
<evidence type="ECO:0000256" key="1">
    <source>
        <dbReference type="ARBA" id="ARBA00023122"/>
    </source>
</evidence>
<dbReference type="AlphaFoldDB" id="A0A1I0APV4"/>
<feature type="domain" description="CBS" evidence="3">
    <location>
        <begin position="75"/>
        <end position="135"/>
    </location>
</feature>
<dbReference type="OrthoDB" id="384703at2"/>
<name>A0A1I0APV4_9FIRM</name>
<dbReference type="eggNOG" id="COG0517">
    <property type="taxonomic scope" value="Bacteria"/>
</dbReference>
<proteinExistence type="predicted"/>
<dbReference type="EMBL" id="FOIL01000002">
    <property type="protein sequence ID" value="SES96214.1"/>
    <property type="molecule type" value="Genomic_DNA"/>
</dbReference>
<dbReference type="InterPro" id="IPR046342">
    <property type="entry name" value="CBS_dom_sf"/>
</dbReference>
<evidence type="ECO:0000313" key="4">
    <source>
        <dbReference type="EMBL" id="SES96214.1"/>
    </source>
</evidence>
<protein>
    <submittedName>
        <fullName evidence="4">CBS domain-containing protein</fullName>
    </submittedName>
</protein>
<dbReference type="Pfam" id="PF00571">
    <property type="entry name" value="CBS"/>
    <property type="match status" value="2"/>
</dbReference>
<dbReference type="PANTHER" id="PTHR43080">
    <property type="entry name" value="CBS DOMAIN-CONTAINING PROTEIN CBSX3, MITOCHONDRIAL"/>
    <property type="match status" value="1"/>
</dbReference>
<feature type="domain" description="CBS" evidence="3">
    <location>
        <begin position="7"/>
        <end position="65"/>
    </location>
</feature>
<organism evidence="4 5">
    <name type="scientific">[Clostridium] aminophilum</name>
    <dbReference type="NCBI Taxonomy" id="1526"/>
    <lineage>
        <taxon>Bacteria</taxon>
        <taxon>Bacillati</taxon>
        <taxon>Bacillota</taxon>
        <taxon>Clostridia</taxon>
        <taxon>Lachnospirales</taxon>
        <taxon>Lachnospiraceae</taxon>
    </lineage>
</organism>
<keyword evidence="5" id="KW-1185">Reference proteome</keyword>
<dbReference type="PANTHER" id="PTHR43080:SF2">
    <property type="entry name" value="CBS DOMAIN-CONTAINING PROTEIN"/>
    <property type="match status" value="1"/>
</dbReference>
<reference evidence="4 5" key="1">
    <citation type="submission" date="2016-10" db="EMBL/GenBank/DDBJ databases">
        <authorList>
            <person name="de Groot N.N."/>
        </authorList>
    </citation>
    <scope>NUCLEOTIDE SEQUENCE [LARGE SCALE GENOMIC DNA]</scope>
    <source>
        <strain evidence="4 5">KH1P1</strain>
    </source>
</reference>
<dbReference type="InterPro" id="IPR000644">
    <property type="entry name" value="CBS_dom"/>
</dbReference>
<evidence type="ECO:0000259" key="3">
    <source>
        <dbReference type="PROSITE" id="PS51371"/>
    </source>
</evidence>
<evidence type="ECO:0000256" key="2">
    <source>
        <dbReference type="PROSITE-ProRule" id="PRU00703"/>
    </source>
</evidence>
<dbReference type="InterPro" id="IPR051257">
    <property type="entry name" value="Diverse_CBS-Domain"/>
</dbReference>
<dbReference type="Proteomes" id="UP000199820">
    <property type="component" value="Unassembled WGS sequence"/>
</dbReference>
<dbReference type="Gene3D" id="3.10.580.10">
    <property type="entry name" value="CBS-domain"/>
    <property type="match status" value="1"/>
</dbReference>
<sequence length="139" mass="16099">MNILFFLTPKAEVVCIHDVDNLKTAMDMLTKDRYHSLPILNDKGYYLGTITEGDVLRVVRDKIDAMTADELEKIQVTEVPRFRDNVAVRIDADMEDLYGKIEQQSFVPVLDDQKFFIGIVTRKDVFRYLRKKVSEIPKG</sequence>
<dbReference type="PROSITE" id="PS51371">
    <property type="entry name" value="CBS"/>
    <property type="match status" value="2"/>
</dbReference>
<dbReference type="SMART" id="SM00116">
    <property type="entry name" value="CBS"/>
    <property type="match status" value="2"/>
</dbReference>
<keyword evidence="1 2" id="KW-0129">CBS domain</keyword>
<gene>
    <name evidence="4" type="ORF">SAMN04487771_1002111</name>
</gene>
<evidence type="ECO:0000313" key="5">
    <source>
        <dbReference type="Proteomes" id="UP000199820"/>
    </source>
</evidence>
<dbReference type="RefSeq" id="WP_074648127.1">
    <property type="nucleotide sequence ID" value="NZ_FOIL01000002.1"/>
</dbReference>
<dbReference type="SUPFAM" id="SSF54631">
    <property type="entry name" value="CBS-domain pair"/>
    <property type="match status" value="1"/>
</dbReference>
<accession>A0A1I0APV4</accession>